<feature type="chain" id="PRO_5015349711" description="YMGG-like Gly-zipper domain-containing protein" evidence="1">
    <location>
        <begin position="22"/>
        <end position="72"/>
    </location>
</feature>
<protein>
    <recommendedName>
        <fullName evidence="4">YMGG-like Gly-zipper domain-containing protein</fullName>
    </recommendedName>
</protein>
<evidence type="ECO:0008006" key="4">
    <source>
        <dbReference type="Google" id="ProtNLM"/>
    </source>
</evidence>
<feature type="signal peptide" evidence="1">
    <location>
        <begin position="1"/>
        <end position="21"/>
    </location>
</feature>
<organism evidence="2 3">
    <name type="scientific">Pontivivens insulae</name>
    <dbReference type="NCBI Taxonomy" id="1639689"/>
    <lineage>
        <taxon>Bacteria</taxon>
        <taxon>Pseudomonadati</taxon>
        <taxon>Pseudomonadota</taxon>
        <taxon>Alphaproteobacteria</taxon>
        <taxon>Rhodobacterales</taxon>
        <taxon>Paracoccaceae</taxon>
        <taxon>Pontivivens</taxon>
    </lineage>
</organism>
<evidence type="ECO:0000313" key="2">
    <source>
        <dbReference type="EMBL" id="SPF30364.1"/>
    </source>
</evidence>
<dbReference type="Proteomes" id="UP000244932">
    <property type="component" value="Unassembled WGS sequence"/>
</dbReference>
<name>A0A2R8ADP9_9RHOB</name>
<dbReference type="PROSITE" id="PS51257">
    <property type="entry name" value="PROKAR_LIPOPROTEIN"/>
    <property type="match status" value="1"/>
</dbReference>
<evidence type="ECO:0000313" key="3">
    <source>
        <dbReference type="Proteomes" id="UP000244932"/>
    </source>
</evidence>
<reference evidence="2 3" key="1">
    <citation type="submission" date="2018-03" db="EMBL/GenBank/DDBJ databases">
        <authorList>
            <person name="Keele B.F."/>
        </authorList>
    </citation>
    <scope>NUCLEOTIDE SEQUENCE [LARGE SCALE GENOMIC DNA]</scope>
    <source>
        <strain evidence="2 3">CeCT 8812</strain>
    </source>
</reference>
<dbReference type="EMBL" id="OMKW01000003">
    <property type="protein sequence ID" value="SPF30364.1"/>
    <property type="molecule type" value="Genomic_DNA"/>
</dbReference>
<proteinExistence type="predicted"/>
<sequence length="72" mass="6548">MSILRIAVLSAVVLGTAACTANQQRGATNGAIVGAGVGAVGAAIADQDDVSVLEGAAAGAAIGGAAGAATNQ</sequence>
<gene>
    <name evidence="2" type="ORF">POI8812_02700</name>
</gene>
<evidence type="ECO:0000256" key="1">
    <source>
        <dbReference type="SAM" id="SignalP"/>
    </source>
</evidence>
<keyword evidence="1" id="KW-0732">Signal</keyword>
<keyword evidence="3" id="KW-1185">Reference proteome</keyword>
<accession>A0A2R8ADP9</accession>
<dbReference type="RefSeq" id="WP_108783058.1">
    <property type="nucleotide sequence ID" value="NZ_OMKW01000003.1"/>
</dbReference>
<dbReference type="AlphaFoldDB" id="A0A2R8ADP9"/>